<organism evidence="7 8">
    <name type="scientific">Helicobacter cinaedi</name>
    <dbReference type="NCBI Taxonomy" id="213"/>
    <lineage>
        <taxon>Bacteria</taxon>
        <taxon>Pseudomonadati</taxon>
        <taxon>Campylobacterota</taxon>
        <taxon>Epsilonproteobacteria</taxon>
        <taxon>Campylobacterales</taxon>
        <taxon>Helicobacteraceae</taxon>
        <taxon>Helicobacter</taxon>
    </lineage>
</organism>
<evidence type="ECO:0000256" key="5">
    <source>
        <dbReference type="SAM" id="SignalP"/>
    </source>
</evidence>
<feature type="signal peptide" evidence="5">
    <location>
        <begin position="1"/>
        <end position="19"/>
    </location>
</feature>
<feature type="chain" id="PRO_5017027943" evidence="5">
    <location>
        <begin position="20"/>
        <end position="109"/>
    </location>
</feature>
<dbReference type="GO" id="GO:0046872">
    <property type="term" value="F:metal ion binding"/>
    <property type="evidence" value="ECO:0007669"/>
    <property type="project" value="UniProtKB-KW"/>
</dbReference>
<protein>
    <submittedName>
        <fullName evidence="7">Periplasmic protein</fullName>
    </submittedName>
</protein>
<evidence type="ECO:0000256" key="4">
    <source>
        <dbReference type="PROSITE-ProRule" id="PRU00433"/>
    </source>
</evidence>
<feature type="domain" description="Cytochrome c" evidence="6">
    <location>
        <begin position="23"/>
        <end position="109"/>
    </location>
</feature>
<name>A0A377JQK0_9HELI</name>
<dbReference type="Pfam" id="PF13442">
    <property type="entry name" value="Cytochrome_CBB3"/>
    <property type="match status" value="1"/>
</dbReference>
<keyword evidence="3 4" id="KW-0408">Iron</keyword>
<keyword evidence="2 4" id="KW-0479">Metal-binding</keyword>
<sequence>MSKKLMLCALILGSINAQSEFLSQDEYGKNLYQNPRGIACSKCHGESGEPTIIAHYKHKGVEKTLLAPRINNLEFSTFSKALKKQKGVMPAYYLTEEEIKAIYIYLYRP</sequence>
<keyword evidence="1 4" id="KW-0349">Heme</keyword>
<evidence type="ECO:0000313" key="8">
    <source>
        <dbReference type="Proteomes" id="UP000255335"/>
    </source>
</evidence>
<evidence type="ECO:0000256" key="1">
    <source>
        <dbReference type="ARBA" id="ARBA00022617"/>
    </source>
</evidence>
<dbReference type="GO" id="GO:0009055">
    <property type="term" value="F:electron transfer activity"/>
    <property type="evidence" value="ECO:0007669"/>
    <property type="project" value="InterPro"/>
</dbReference>
<dbReference type="InterPro" id="IPR009056">
    <property type="entry name" value="Cyt_c-like_dom"/>
</dbReference>
<dbReference type="RefSeq" id="WP_115026033.1">
    <property type="nucleotide sequence ID" value="NZ_UGHZ01000001.1"/>
</dbReference>
<dbReference type="EMBL" id="UGHZ01000001">
    <property type="protein sequence ID" value="STP09312.1"/>
    <property type="molecule type" value="Genomic_DNA"/>
</dbReference>
<keyword evidence="5" id="KW-0732">Signal</keyword>
<evidence type="ECO:0000256" key="3">
    <source>
        <dbReference type="ARBA" id="ARBA00023004"/>
    </source>
</evidence>
<gene>
    <name evidence="7" type="ORF">NCTC12221_00752</name>
</gene>
<dbReference type="GO" id="GO:0020037">
    <property type="term" value="F:heme binding"/>
    <property type="evidence" value="ECO:0007669"/>
    <property type="project" value="InterPro"/>
</dbReference>
<dbReference type="AlphaFoldDB" id="A0A377JQK0"/>
<dbReference type="InterPro" id="IPR036909">
    <property type="entry name" value="Cyt_c-like_dom_sf"/>
</dbReference>
<dbReference type="PROSITE" id="PS51007">
    <property type="entry name" value="CYTC"/>
    <property type="match status" value="1"/>
</dbReference>
<proteinExistence type="predicted"/>
<accession>A0A377JQK0</accession>
<evidence type="ECO:0000256" key="2">
    <source>
        <dbReference type="ARBA" id="ARBA00022723"/>
    </source>
</evidence>
<dbReference type="Gene3D" id="1.10.760.10">
    <property type="entry name" value="Cytochrome c-like domain"/>
    <property type="match status" value="1"/>
</dbReference>
<dbReference type="Proteomes" id="UP000255335">
    <property type="component" value="Unassembled WGS sequence"/>
</dbReference>
<evidence type="ECO:0000259" key="6">
    <source>
        <dbReference type="PROSITE" id="PS51007"/>
    </source>
</evidence>
<evidence type="ECO:0000313" key="7">
    <source>
        <dbReference type="EMBL" id="STP09312.1"/>
    </source>
</evidence>
<dbReference type="SUPFAM" id="SSF46626">
    <property type="entry name" value="Cytochrome c"/>
    <property type="match status" value="1"/>
</dbReference>
<reference evidence="7 8" key="1">
    <citation type="submission" date="2018-06" db="EMBL/GenBank/DDBJ databases">
        <authorList>
            <consortium name="Pathogen Informatics"/>
            <person name="Doyle S."/>
        </authorList>
    </citation>
    <scope>NUCLEOTIDE SEQUENCE [LARGE SCALE GENOMIC DNA]</scope>
    <source>
        <strain evidence="7 8">NCTC12221</strain>
    </source>
</reference>